<dbReference type="InterPro" id="IPR036388">
    <property type="entry name" value="WH-like_DNA-bd_sf"/>
</dbReference>
<evidence type="ECO:0000256" key="2">
    <source>
        <dbReference type="ARBA" id="ARBA00023125"/>
    </source>
</evidence>
<dbReference type="PRINTS" id="PR00778">
    <property type="entry name" value="HTHARSR"/>
</dbReference>
<dbReference type="Gene3D" id="1.10.10.10">
    <property type="entry name" value="Winged helix-like DNA-binding domain superfamily/Winged helix DNA-binding domain"/>
    <property type="match status" value="1"/>
</dbReference>
<accession>A0ABU1MBT6</accession>
<dbReference type="RefSeq" id="WP_310014334.1">
    <property type="nucleotide sequence ID" value="NZ_JAVDQT010000005.1"/>
</dbReference>
<dbReference type="InterPro" id="IPR001845">
    <property type="entry name" value="HTH_ArsR_DNA-bd_dom"/>
</dbReference>
<protein>
    <submittedName>
        <fullName evidence="5">DNA-binding transcriptional ArsR family regulator</fullName>
    </submittedName>
</protein>
<feature type="domain" description="HTH arsR-type" evidence="4">
    <location>
        <begin position="14"/>
        <end position="108"/>
    </location>
</feature>
<keyword evidence="6" id="KW-1185">Reference proteome</keyword>
<sequence length="130" mass="14126">MDQKTGVKNTVPKVKCQAIGEASEFLKALSNPVRLSILCVLLEGESTVSDIEEFLDIHQPTLSQQLGELREAGMIEGRRVARAVVYRIADARAGQLIGHLRLLFSSPGASPIWRGAQLNGDGHVKMSDMS</sequence>
<organism evidence="5 6">
    <name type="scientific">Brucella pseudogrignonensis</name>
    <dbReference type="NCBI Taxonomy" id="419475"/>
    <lineage>
        <taxon>Bacteria</taxon>
        <taxon>Pseudomonadati</taxon>
        <taxon>Pseudomonadota</taxon>
        <taxon>Alphaproteobacteria</taxon>
        <taxon>Hyphomicrobiales</taxon>
        <taxon>Brucellaceae</taxon>
        <taxon>Brucella/Ochrobactrum group</taxon>
        <taxon>Brucella</taxon>
    </lineage>
</organism>
<keyword evidence="2 5" id="KW-0238">DNA-binding</keyword>
<dbReference type="Proteomes" id="UP001184614">
    <property type="component" value="Unassembled WGS sequence"/>
</dbReference>
<dbReference type="SUPFAM" id="SSF46785">
    <property type="entry name" value="Winged helix' DNA-binding domain"/>
    <property type="match status" value="1"/>
</dbReference>
<evidence type="ECO:0000313" key="6">
    <source>
        <dbReference type="Proteomes" id="UP001184614"/>
    </source>
</evidence>
<dbReference type="PROSITE" id="PS50987">
    <property type="entry name" value="HTH_ARSR_2"/>
    <property type="match status" value="1"/>
</dbReference>
<keyword evidence="3" id="KW-0804">Transcription</keyword>
<dbReference type="PANTHER" id="PTHR33154">
    <property type="entry name" value="TRANSCRIPTIONAL REGULATOR, ARSR FAMILY"/>
    <property type="match status" value="1"/>
</dbReference>
<dbReference type="InterPro" id="IPR011991">
    <property type="entry name" value="ArsR-like_HTH"/>
</dbReference>
<dbReference type="GO" id="GO:0003677">
    <property type="term" value="F:DNA binding"/>
    <property type="evidence" value="ECO:0007669"/>
    <property type="project" value="UniProtKB-KW"/>
</dbReference>
<dbReference type="EMBL" id="JAVDQT010000005">
    <property type="protein sequence ID" value="MDR6433489.1"/>
    <property type="molecule type" value="Genomic_DNA"/>
</dbReference>
<dbReference type="InterPro" id="IPR051081">
    <property type="entry name" value="HTH_MetalResp_TranReg"/>
</dbReference>
<comment type="caution">
    <text evidence="5">The sequence shown here is derived from an EMBL/GenBank/DDBJ whole genome shotgun (WGS) entry which is preliminary data.</text>
</comment>
<dbReference type="SMART" id="SM00418">
    <property type="entry name" value="HTH_ARSR"/>
    <property type="match status" value="1"/>
</dbReference>
<proteinExistence type="predicted"/>
<dbReference type="InterPro" id="IPR036390">
    <property type="entry name" value="WH_DNA-bd_sf"/>
</dbReference>
<gene>
    <name evidence="5" type="ORF">J2782_003235</name>
</gene>
<evidence type="ECO:0000259" key="4">
    <source>
        <dbReference type="PROSITE" id="PS50987"/>
    </source>
</evidence>
<dbReference type="Pfam" id="PF01022">
    <property type="entry name" value="HTH_5"/>
    <property type="match status" value="1"/>
</dbReference>
<evidence type="ECO:0000256" key="1">
    <source>
        <dbReference type="ARBA" id="ARBA00023015"/>
    </source>
</evidence>
<dbReference type="CDD" id="cd00090">
    <property type="entry name" value="HTH_ARSR"/>
    <property type="match status" value="1"/>
</dbReference>
<evidence type="ECO:0000313" key="5">
    <source>
        <dbReference type="EMBL" id="MDR6433489.1"/>
    </source>
</evidence>
<evidence type="ECO:0000256" key="3">
    <source>
        <dbReference type="ARBA" id="ARBA00023163"/>
    </source>
</evidence>
<name>A0ABU1MBT6_9HYPH</name>
<keyword evidence="1" id="KW-0805">Transcription regulation</keyword>
<dbReference type="NCBIfam" id="NF033788">
    <property type="entry name" value="HTH_metalloreg"/>
    <property type="match status" value="1"/>
</dbReference>
<reference evidence="5 6" key="1">
    <citation type="submission" date="2023-07" db="EMBL/GenBank/DDBJ databases">
        <title>Sorghum-associated microbial communities from plants grown in Nebraska, USA.</title>
        <authorList>
            <person name="Schachtman D."/>
        </authorList>
    </citation>
    <scope>NUCLEOTIDE SEQUENCE [LARGE SCALE GENOMIC DNA]</scope>
    <source>
        <strain evidence="5 6">DS1730</strain>
    </source>
</reference>
<dbReference type="PANTHER" id="PTHR33154:SF28">
    <property type="entry name" value="HTH-TYPE TRANSCRIPTIONAL REGULATOR YGAV-RELATED"/>
    <property type="match status" value="1"/>
</dbReference>